<comment type="subunit">
    <text evidence="3">Homodimer.</text>
</comment>
<comment type="subcellular location">
    <subcellularLocation>
        <location evidence="3">Cytoplasm</location>
    </subcellularLocation>
</comment>
<evidence type="ECO:0000313" key="6">
    <source>
        <dbReference type="Proteomes" id="UP000435357"/>
    </source>
</evidence>
<feature type="active site" description="Proton donor" evidence="3">
    <location>
        <position position="74"/>
    </location>
</feature>
<evidence type="ECO:0000313" key="5">
    <source>
        <dbReference type="EMBL" id="KAB1063758.1"/>
    </source>
</evidence>
<sequence length="260" mass="29191">MKVTFYKYHGTGNDFILIDDRKNEFPADNAELIDKLCERRFGIGADGLMLLRNHPDLDFEMIYFNSDGRYSSMCGNGGRCIVAFAKFLGVIEDRTTFMAVDGEHKAQFSGDWVELQMNAKSAVEERNGDYVLDTGSPHFIHFQNAEISNADLNKYVEEIRFGAEFKEEGININLVQPVGETLHMRTYERGVEDETFSCGTGVTAVAISNAFKNDRNGEIDQPIKARGGDLSVSFEKKGNEISNIWLKGPAEQVFKGEIEI</sequence>
<keyword evidence="3" id="KW-0963">Cytoplasm</keyword>
<dbReference type="Gene3D" id="3.10.310.10">
    <property type="entry name" value="Diaminopimelate Epimerase, Chain A, domain 1"/>
    <property type="match status" value="2"/>
</dbReference>
<dbReference type="EMBL" id="WACR01000007">
    <property type="protein sequence ID" value="KAB1063758.1"/>
    <property type="molecule type" value="Genomic_DNA"/>
</dbReference>
<gene>
    <name evidence="3" type="primary">dapF</name>
    <name evidence="5" type="ORF">F3059_09325</name>
</gene>
<evidence type="ECO:0000256" key="4">
    <source>
        <dbReference type="NCBIfam" id="TIGR00652"/>
    </source>
</evidence>
<feature type="binding site" evidence="3">
    <location>
        <position position="13"/>
    </location>
    <ligand>
        <name>substrate</name>
    </ligand>
</feature>
<evidence type="ECO:0000256" key="1">
    <source>
        <dbReference type="ARBA" id="ARBA00010219"/>
    </source>
</evidence>
<dbReference type="PANTHER" id="PTHR31689">
    <property type="entry name" value="DIAMINOPIMELATE EPIMERASE, CHLOROPLASTIC"/>
    <property type="match status" value="1"/>
</dbReference>
<reference evidence="5 6" key="1">
    <citation type="submission" date="2019-09" db="EMBL/GenBank/DDBJ databases">
        <title>Genomes of Cryomorphaceae.</title>
        <authorList>
            <person name="Bowman J.P."/>
        </authorList>
    </citation>
    <scope>NUCLEOTIDE SEQUENCE [LARGE SCALE GENOMIC DNA]</scope>
    <source>
        <strain evidence="5 6">KCTC 52047</strain>
    </source>
</reference>
<dbReference type="HAMAP" id="MF_00197">
    <property type="entry name" value="DAP_epimerase"/>
    <property type="match status" value="1"/>
</dbReference>
<comment type="similarity">
    <text evidence="1 3">Belongs to the diaminopimelate epimerase family.</text>
</comment>
<comment type="pathway">
    <text evidence="3">Amino-acid biosynthesis; L-lysine biosynthesis via DAP pathway; DL-2,6-diaminopimelate from LL-2,6-diaminopimelate: step 1/1.</text>
</comment>
<dbReference type="Proteomes" id="UP000435357">
    <property type="component" value="Unassembled WGS sequence"/>
</dbReference>
<proteinExistence type="inferred from homology"/>
<dbReference type="PANTHER" id="PTHR31689:SF0">
    <property type="entry name" value="DIAMINOPIMELATE EPIMERASE"/>
    <property type="match status" value="1"/>
</dbReference>
<keyword evidence="3" id="KW-0457">Lysine biosynthesis</keyword>
<dbReference type="AlphaFoldDB" id="A0A6N6M7H8"/>
<dbReference type="GO" id="GO:0008837">
    <property type="term" value="F:diaminopimelate epimerase activity"/>
    <property type="evidence" value="ECO:0007669"/>
    <property type="project" value="UniProtKB-UniRule"/>
</dbReference>
<accession>A0A6N6M7H8</accession>
<dbReference type="SUPFAM" id="SSF54506">
    <property type="entry name" value="Diaminopimelate epimerase-like"/>
    <property type="match status" value="2"/>
</dbReference>
<name>A0A6N6M7H8_9FLAO</name>
<keyword evidence="6" id="KW-1185">Reference proteome</keyword>
<evidence type="ECO:0000256" key="3">
    <source>
        <dbReference type="HAMAP-Rule" id="MF_00197"/>
    </source>
</evidence>
<feature type="binding site" evidence="3">
    <location>
        <begin position="188"/>
        <end position="189"/>
    </location>
    <ligand>
        <name>substrate</name>
    </ligand>
</feature>
<dbReference type="EC" id="5.1.1.7" evidence="3 4"/>
<dbReference type="GO" id="GO:0005829">
    <property type="term" value="C:cytosol"/>
    <property type="evidence" value="ECO:0007669"/>
    <property type="project" value="TreeGrafter"/>
</dbReference>
<comment type="function">
    <text evidence="3">Catalyzes the stereoinversion of LL-2,6-diaminopimelate (L,L-DAP) to meso-diaminopimelate (meso-DAP), a precursor of L-lysine and an essential component of the bacterial peptidoglycan.</text>
</comment>
<dbReference type="UniPathway" id="UPA00034">
    <property type="reaction ID" value="UER00025"/>
</dbReference>
<dbReference type="InterPro" id="IPR001653">
    <property type="entry name" value="DAP_epimerase_DapF"/>
</dbReference>
<dbReference type="Pfam" id="PF01678">
    <property type="entry name" value="DAP_epimerase"/>
    <property type="match status" value="2"/>
</dbReference>
<evidence type="ECO:0000256" key="2">
    <source>
        <dbReference type="ARBA" id="ARBA00023235"/>
    </source>
</evidence>
<keyword evidence="2 3" id="KW-0413">Isomerase</keyword>
<feature type="binding site" evidence="3">
    <location>
        <position position="171"/>
    </location>
    <ligand>
        <name>substrate</name>
    </ligand>
</feature>
<feature type="site" description="Could be important to modulate the pK values of the two catalytic cysteine residues" evidence="3">
    <location>
        <position position="138"/>
    </location>
</feature>
<feature type="site" description="Could be important to modulate the pK values of the two catalytic cysteine residues" evidence="3">
    <location>
        <position position="188"/>
    </location>
</feature>
<dbReference type="GO" id="GO:0009089">
    <property type="term" value="P:lysine biosynthetic process via diaminopimelate"/>
    <property type="evidence" value="ECO:0007669"/>
    <property type="project" value="UniProtKB-UniRule"/>
</dbReference>
<dbReference type="OrthoDB" id="9805408at2"/>
<feature type="active site" description="Proton acceptor" evidence="3">
    <location>
        <position position="198"/>
    </location>
</feature>
<comment type="caution">
    <text evidence="3">Lacks conserved residue(s) required for the propagation of feature annotation.</text>
</comment>
<protein>
    <recommendedName>
        <fullName evidence="3 4">Diaminopimelate epimerase</fullName>
        <shortName evidence="3">DAP epimerase</shortName>
        <ecNumber evidence="3 4">5.1.1.7</ecNumber>
    </recommendedName>
    <alternativeName>
        <fullName evidence="3">PLP-independent amino acid racemase</fullName>
    </alternativeName>
</protein>
<keyword evidence="3" id="KW-0028">Amino-acid biosynthesis</keyword>
<feature type="binding site" evidence="3">
    <location>
        <position position="65"/>
    </location>
    <ligand>
        <name>substrate</name>
    </ligand>
</feature>
<organism evidence="5 6">
    <name type="scientific">Salibacter halophilus</name>
    <dbReference type="NCBI Taxonomy" id="1803916"/>
    <lineage>
        <taxon>Bacteria</taxon>
        <taxon>Pseudomonadati</taxon>
        <taxon>Bacteroidota</taxon>
        <taxon>Flavobacteriia</taxon>
        <taxon>Flavobacteriales</taxon>
        <taxon>Salibacteraceae</taxon>
        <taxon>Salibacter</taxon>
    </lineage>
</organism>
<dbReference type="NCBIfam" id="TIGR00652">
    <property type="entry name" value="DapF"/>
    <property type="match status" value="1"/>
</dbReference>
<dbReference type="RefSeq" id="WP_151168529.1">
    <property type="nucleotide sequence ID" value="NZ_WACR01000007.1"/>
</dbReference>
<feature type="binding site" evidence="3">
    <location>
        <begin position="75"/>
        <end position="76"/>
    </location>
    <ligand>
        <name>substrate</name>
    </ligand>
</feature>
<comment type="catalytic activity">
    <reaction evidence="3">
        <text>(2S,6S)-2,6-diaminopimelate = meso-2,6-diaminopimelate</text>
        <dbReference type="Rhea" id="RHEA:15393"/>
        <dbReference type="ChEBI" id="CHEBI:57609"/>
        <dbReference type="ChEBI" id="CHEBI:57791"/>
        <dbReference type="EC" id="5.1.1.7"/>
    </reaction>
</comment>
<feature type="binding site" evidence="3">
    <location>
        <begin position="199"/>
        <end position="200"/>
    </location>
    <ligand>
        <name>substrate</name>
    </ligand>
</feature>
<comment type="caution">
    <text evidence="5">The sequence shown here is derived from an EMBL/GenBank/DDBJ whole genome shotgun (WGS) entry which is preliminary data.</text>
</comment>